<dbReference type="AlphaFoldDB" id="A0A4R6X1G7"/>
<gene>
    <name evidence="8" type="ORF">C8D85_2716</name>
</gene>
<feature type="domain" description="Fe/B12 periplasmic-binding" evidence="7">
    <location>
        <begin position="43"/>
        <end position="310"/>
    </location>
</feature>
<protein>
    <submittedName>
        <fullName evidence="8">Iron complex transport system substrate-binding protein</fullName>
    </submittedName>
</protein>
<evidence type="ECO:0000313" key="9">
    <source>
        <dbReference type="Proteomes" id="UP000295729"/>
    </source>
</evidence>
<evidence type="ECO:0000313" key="8">
    <source>
        <dbReference type="EMBL" id="TDR12676.1"/>
    </source>
</evidence>
<keyword evidence="4" id="KW-0408">Iron</keyword>
<organism evidence="8 9">
    <name type="scientific">Marinomonas communis</name>
    <dbReference type="NCBI Taxonomy" id="28254"/>
    <lineage>
        <taxon>Bacteria</taxon>
        <taxon>Pseudomonadati</taxon>
        <taxon>Pseudomonadota</taxon>
        <taxon>Gammaproteobacteria</taxon>
        <taxon>Oceanospirillales</taxon>
        <taxon>Oceanospirillaceae</taxon>
        <taxon>Marinomonas</taxon>
    </lineage>
</organism>
<name>A0A4R6X1G7_9GAMM</name>
<dbReference type="RefSeq" id="WP_133563577.1">
    <property type="nucleotide sequence ID" value="NZ_JAJGNH010000019.1"/>
</dbReference>
<evidence type="ECO:0000259" key="7">
    <source>
        <dbReference type="PROSITE" id="PS50983"/>
    </source>
</evidence>
<keyword evidence="9" id="KW-1185">Reference proteome</keyword>
<dbReference type="PROSITE" id="PS50983">
    <property type="entry name" value="FE_B12_PBP"/>
    <property type="match status" value="1"/>
</dbReference>
<evidence type="ECO:0000256" key="3">
    <source>
        <dbReference type="ARBA" id="ARBA00022448"/>
    </source>
</evidence>
<comment type="subcellular location">
    <subcellularLocation>
        <location evidence="1">Cell envelope</location>
    </subcellularLocation>
</comment>
<evidence type="ECO:0000256" key="2">
    <source>
        <dbReference type="ARBA" id="ARBA00008814"/>
    </source>
</evidence>
<dbReference type="OrthoDB" id="9793175at2"/>
<dbReference type="EMBL" id="SNZA01000004">
    <property type="protein sequence ID" value="TDR12676.1"/>
    <property type="molecule type" value="Genomic_DNA"/>
</dbReference>
<proteinExistence type="inferred from homology"/>
<dbReference type="Pfam" id="PF01497">
    <property type="entry name" value="Peripla_BP_2"/>
    <property type="match status" value="1"/>
</dbReference>
<evidence type="ECO:0000256" key="1">
    <source>
        <dbReference type="ARBA" id="ARBA00004196"/>
    </source>
</evidence>
<sequence>MSLTRNILFSTTSAMLVMSNVALADVTLDTKYGKVTVKDDVKNVVTLHEGALDVMSAINFKVAGSVATRGSDTVSRYLAERQPNIDIVGTARETNLEAVINERPDVILASPSLSQEQYNMLSKIAPTIVPIGSDYSTPFNWKAEARLFGKAVSREADVEKAITAVEERAASIKQKVEQTIPADQRTAYVARWMPQGPMAMSKNLFAGTLLAATGFTAEDGGLIKAGRPHSSILSLENISAIDHDWLFLATLNEDGKAALDAAKDSPAFSRLNVVQKDHVATVDGQVWSSTSGPLAAHVVLDDIERLVDNQ</sequence>
<dbReference type="SUPFAM" id="SSF53807">
    <property type="entry name" value="Helical backbone' metal receptor"/>
    <property type="match status" value="1"/>
</dbReference>
<dbReference type="CDD" id="cd01146">
    <property type="entry name" value="FhuD"/>
    <property type="match status" value="1"/>
</dbReference>
<keyword evidence="4" id="KW-0410">Iron transport</keyword>
<dbReference type="InterPro" id="IPR051313">
    <property type="entry name" value="Bact_iron-sidero_bind"/>
</dbReference>
<feature type="signal peptide" evidence="6">
    <location>
        <begin position="1"/>
        <end position="24"/>
    </location>
</feature>
<evidence type="ECO:0000256" key="6">
    <source>
        <dbReference type="SAM" id="SignalP"/>
    </source>
</evidence>
<evidence type="ECO:0000256" key="4">
    <source>
        <dbReference type="ARBA" id="ARBA00022496"/>
    </source>
</evidence>
<feature type="chain" id="PRO_5020418273" evidence="6">
    <location>
        <begin position="25"/>
        <end position="310"/>
    </location>
</feature>
<dbReference type="Gene3D" id="3.40.50.1980">
    <property type="entry name" value="Nitrogenase molybdenum iron protein domain"/>
    <property type="match status" value="2"/>
</dbReference>
<dbReference type="PANTHER" id="PTHR30532">
    <property type="entry name" value="IRON III DICITRATE-BINDING PERIPLASMIC PROTEIN"/>
    <property type="match status" value="1"/>
</dbReference>
<comment type="caution">
    <text evidence="8">The sequence shown here is derived from an EMBL/GenBank/DDBJ whole genome shotgun (WGS) entry which is preliminary data.</text>
</comment>
<keyword evidence="4" id="KW-0406">Ion transport</keyword>
<dbReference type="GO" id="GO:1901678">
    <property type="term" value="P:iron coordination entity transport"/>
    <property type="evidence" value="ECO:0007669"/>
    <property type="project" value="UniProtKB-ARBA"/>
</dbReference>
<dbReference type="PANTHER" id="PTHR30532:SF25">
    <property type="entry name" value="IRON(III) DICITRATE-BINDING PERIPLASMIC PROTEIN"/>
    <property type="match status" value="1"/>
</dbReference>
<reference evidence="8 9" key="1">
    <citation type="submission" date="2019-03" db="EMBL/GenBank/DDBJ databases">
        <title>Genomic Encyclopedia of Type Strains, Phase IV (KMG-IV): sequencing the most valuable type-strain genomes for metagenomic binning, comparative biology and taxonomic classification.</title>
        <authorList>
            <person name="Goeker M."/>
        </authorList>
    </citation>
    <scope>NUCLEOTIDE SEQUENCE [LARGE SCALE GENOMIC DNA]</scope>
    <source>
        <strain evidence="8 9">DSM 5604</strain>
    </source>
</reference>
<dbReference type="GO" id="GO:0030288">
    <property type="term" value="C:outer membrane-bounded periplasmic space"/>
    <property type="evidence" value="ECO:0007669"/>
    <property type="project" value="TreeGrafter"/>
</dbReference>
<evidence type="ECO:0000256" key="5">
    <source>
        <dbReference type="ARBA" id="ARBA00022729"/>
    </source>
</evidence>
<dbReference type="Proteomes" id="UP000295729">
    <property type="component" value="Unassembled WGS sequence"/>
</dbReference>
<keyword evidence="3" id="KW-0813">Transport</keyword>
<accession>A0A4R6X1G7</accession>
<keyword evidence="5 6" id="KW-0732">Signal</keyword>
<comment type="similarity">
    <text evidence="2">Belongs to the bacterial solute-binding protein 8 family.</text>
</comment>
<dbReference type="InterPro" id="IPR002491">
    <property type="entry name" value="ABC_transptr_periplasmic_BD"/>
</dbReference>